<dbReference type="PANTHER" id="PTHR13748:SF62">
    <property type="entry name" value="COBW DOMAIN-CONTAINING PROTEIN"/>
    <property type="match status" value="1"/>
</dbReference>
<dbReference type="Gene3D" id="3.40.50.300">
    <property type="entry name" value="P-loop containing nucleotide triphosphate hydrolases"/>
    <property type="match status" value="1"/>
</dbReference>
<evidence type="ECO:0000313" key="2">
    <source>
        <dbReference type="EMBL" id="AEE95429.1"/>
    </source>
</evidence>
<proteinExistence type="predicted"/>
<gene>
    <name evidence="2" type="ordered locus">Mahau_0211</name>
</gene>
<dbReference type="OrthoDB" id="9808822at2"/>
<dbReference type="CDD" id="cd03112">
    <property type="entry name" value="CobW-like"/>
    <property type="match status" value="1"/>
</dbReference>
<feature type="domain" description="CobW/HypB/UreG nucleotide-binding" evidence="1">
    <location>
        <begin position="9"/>
        <end position="182"/>
    </location>
</feature>
<organism evidence="2 3">
    <name type="scientific">Mahella australiensis (strain DSM 15567 / CIP 107919 / 50-1 BON)</name>
    <dbReference type="NCBI Taxonomy" id="697281"/>
    <lineage>
        <taxon>Bacteria</taxon>
        <taxon>Bacillati</taxon>
        <taxon>Bacillota</taxon>
        <taxon>Clostridia</taxon>
        <taxon>Thermoanaerobacterales</taxon>
        <taxon>Thermoanaerobacterales Family IV. Incertae Sedis</taxon>
        <taxon>Mahella</taxon>
    </lineage>
</organism>
<dbReference type="HOGENOM" id="CLU_017452_1_4_9"/>
<dbReference type="SUPFAM" id="SSF52540">
    <property type="entry name" value="P-loop containing nucleoside triphosphate hydrolases"/>
    <property type="match status" value="1"/>
</dbReference>
<dbReference type="PANTHER" id="PTHR13748">
    <property type="entry name" value="COBW-RELATED"/>
    <property type="match status" value="1"/>
</dbReference>
<protein>
    <submittedName>
        <fullName evidence="2">Cobalamin synthesis protein P47K</fullName>
    </submittedName>
</protein>
<dbReference type="eggNOG" id="COG0523">
    <property type="taxonomic scope" value="Bacteria"/>
</dbReference>
<sequence length="311" mass="34290">MSKEHSKKVYLITGFLGAGKTTLIKNIIEAHPDIKIGVIVNEFGKVGVDGSVIGKDGMAVHEITNGSIFCSCLQATFAQSLIEFSGLPIDILLIEGSGMADPSNVDAILESIKDKTHAPLSYKGDICVVDAANIDKLVRVSQPAEKQIKYADYIIINKADKVDEHKIEVIKRLMAELNPYAAIEVTSFSSVNGDILDKIQAFDKEGAELKQSCNTPSNRPTVIYMKSQNSVEEGAFKRFMNSIIGDAFRVKGFFKLNGDWKHIDGTTDEFTIKPINVEREISELVIFPKADEHSVQNIKQKCEEFLHAAIK</sequence>
<accession>F3ZWJ4</accession>
<dbReference type="KEGG" id="mas:Mahau_0211"/>
<reference evidence="2 3" key="2">
    <citation type="journal article" date="2011" name="Stand. Genomic Sci.">
        <title>Complete genome sequence of Mahella australiensis type strain (50-1 BON).</title>
        <authorList>
            <person name="Sikorski J."/>
            <person name="Teshima H."/>
            <person name="Nolan M."/>
            <person name="Lucas S."/>
            <person name="Hammon N."/>
            <person name="Deshpande S."/>
            <person name="Cheng J.F."/>
            <person name="Pitluck S."/>
            <person name="Liolios K."/>
            <person name="Pagani I."/>
            <person name="Ivanova N."/>
            <person name="Huntemann M."/>
            <person name="Mavromatis K."/>
            <person name="Ovchinikova G."/>
            <person name="Pati A."/>
            <person name="Tapia R."/>
            <person name="Han C."/>
            <person name="Goodwin L."/>
            <person name="Chen A."/>
            <person name="Palaniappan K."/>
            <person name="Land M."/>
            <person name="Hauser L."/>
            <person name="Ngatchou-Djao O.D."/>
            <person name="Rohde M."/>
            <person name="Pukall R."/>
            <person name="Spring S."/>
            <person name="Abt B."/>
            <person name="Goker M."/>
            <person name="Detter J.C."/>
            <person name="Woyke T."/>
            <person name="Bristow J."/>
            <person name="Markowitz V."/>
            <person name="Hugenholtz P."/>
            <person name="Eisen J.A."/>
            <person name="Kyrpides N.C."/>
            <person name="Klenk H.P."/>
            <person name="Lapidus A."/>
        </authorList>
    </citation>
    <scope>NUCLEOTIDE SEQUENCE [LARGE SCALE GENOMIC DNA]</scope>
    <source>
        <strain evidence="3">DSM 15567 / CIP 107919 / 50-1 BON</strain>
    </source>
</reference>
<dbReference type="STRING" id="697281.Mahau_0211"/>
<dbReference type="InterPro" id="IPR003495">
    <property type="entry name" value="CobW/HypB/UreG_nucleotide-bd"/>
</dbReference>
<keyword evidence="3" id="KW-1185">Reference proteome</keyword>
<reference evidence="3" key="1">
    <citation type="submission" date="2010-11" db="EMBL/GenBank/DDBJ databases">
        <title>The complete genome of Mahella australiensis DSM 15567.</title>
        <authorList>
            <consortium name="US DOE Joint Genome Institute (JGI-PGF)"/>
            <person name="Lucas S."/>
            <person name="Copeland A."/>
            <person name="Lapidus A."/>
            <person name="Bruce D."/>
            <person name="Goodwin L."/>
            <person name="Pitluck S."/>
            <person name="Kyrpides N."/>
            <person name="Mavromatis K."/>
            <person name="Pagani I."/>
            <person name="Ivanova N."/>
            <person name="Teshima H."/>
            <person name="Brettin T."/>
            <person name="Detter J.C."/>
            <person name="Han C."/>
            <person name="Tapia R."/>
            <person name="Land M."/>
            <person name="Hauser L."/>
            <person name="Markowitz V."/>
            <person name="Cheng J.-F."/>
            <person name="Hugenholtz P."/>
            <person name="Woyke T."/>
            <person name="Wu D."/>
            <person name="Spring S."/>
            <person name="Pukall R."/>
            <person name="Steenblock K."/>
            <person name="Schneider S."/>
            <person name="Klenk H.-P."/>
            <person name="Eisen J.A."/>
        </authorList>
    </citation>
    <scope>NUCLEOTIDE SEQUENCE [LARGE SCALE GENOMIC DNA]</scope>
    <source>
        <strain evidence="3">DSM 15567 / CIP 107919 / 50-1 BON</strain>
    </source>
</reference>
<dbReference type="AlphaFoldDB" id="F3ZWJ4"/>
<dbReference type="InterPro" id="IPR027417">
    <property type="entry name" value="P-loop_NTPase"/>
</dbReference>
<dbReference type="RefSeq" id="WP_013779863.1">
    <property type="nucleotide sequence ID" value="NC_015520.1"/>
</dbReference>
<dbReference type="GO" id="GO:0005737">
    <property type="term" value="C:cytoplasm"/>
    <property type="evidence" value="ECO:0007669"/>
    <property type="project" value="TreeGrafter"/>
</dbReference>
<dbReference type="Proteomes" id="UP000008457">
    <property type="component" value="Chromosome"/>
</dbReference>
<evidence type="ECO:0000259" key="1">
    <source>
        <dbReference type="Pfam" id="PF02492"/>
    </source>
</evidence>
<dbReference type="Pfam" id="PF02492">
    <property type="entry name" value="cobW"/>
    <property type="match status" value="1"/>
</dbReference>
<evidence type="ECO:0000313" key="3">
    <source>
        <dbReference type="Proteomes" id="UP000008457"/>
    </source>
</evidence>
<name>F3ZWJ4_MAHA5</name>
<dbReference type="EMBL" id="CP002360">
    <property type="protein sequence ID" value="AEE95429.1"/>
    <property type="molecule type" value="Genomic_DNA"/>
</dbReference>
<dbReference type="InterPro" id="IPR051316">
    <property type="entry name" value="Zinc-reg_GTPase_activator"/>
</dbReference>